<dbReference type="GO" id="GO:0016787">
    <property type="term" value="F:hydrolase activity"/>
    <property type="evidence" value="ECO:0007669"/>
    <property type="project" value="UniProtKB-KW"/>
</dbReference>
<dbReference type="Proteomes" id="UP000622648">
    <property type="component" value="Unassembled WGS sequence"/>
</dbReference>
<dbReference type="PANTHER" id="PTHR48098:SF6">
    <property type="entry name" value="FERRI-BACILLIBACTIN ESTERASE BESA"/>
    <property type="match status" value="1"/>
</dbReference>
<evidence type="ECO:0000313" key="4">
    <source>
        <dbReference type="Proteomes" id="UP000622648"/>
    </source>
</evidence>
<dbReference type="OrthoDB" id="9803578at2"/>
<comment type="caution">
    <text evidence="2">The sequence shown here is derived from an EMBL/GenBank/DDBJ whole genome shotgun (WGS) entry which is preliminary data.</text>
</comment>
<dbReference type="Proteomes" id="UP000295684">
    <property type="component" value="Unassembled WGS sequence"/>
</dbReference>
<dbReference type="RefSeq" id="WP_132529673.1">
    <property type="nucleotide sequence ID" value="NZ_BMJO01000003.1"/>
</dbReference>
<evidence type="ECO:0000313" key="3">
    <source>
        <dbReference type="Proteomes" id="UP000295684"/>
    </source>
</evidence>
<reference evidence="2 3" key="3">
    <citation type="submission" date="2019-03" db="EMBL/GenBank/DDBJ databases">
        <title>Genomic Encyclopedia of Type Strains, Phase IV (KMG-IV): sequencing the most valuable type-strain genomes for metagenomic binning, comparative biology and taxonomic classification.</title>
        <authorList>
            <person name="Goeker M."/>
        </authorList>
    </citation>
    <scope>NUCLEOTIDE SEQUENCE [LARGE SCALE GENOMIC DNA]</scope>
    <source>
        <strain evidence="2 3">DSM 103236</strain>
    </source>
</reference>
<name>A0A4R2HIZ2_9SPHI</name>
<organism evidence="2 3">
    <name type="scientific">Pedobacter psychrotolerans</name>
    <dbReference type="NCBI Taxonomy" id="1843235"/>
    <lineage>
        <taxon>Bacteria</taxon>
        <taxon>Pseudomonadati</taxon>
        <taxon>Bacteroidota</taxon>
        <taxon>Sphingobacteriia</taxon>
        <taxon>Sphingobacteriales</taxon>
        <taxon>Sphingobacteriaceae</taxon>
        <taxon>Pedobacter</taxon>
    </lineage>
</organism>
<evidence type="ECO:0000313" key="2">
    <source>
        <dbReference type="EMBL" id="TCO28716.1"/>
    </source>
</evidence>
<dbReference type="PANTHER" id="PTHR48098">
    <property type="entry name" value="ENTEROCHELIN ESTERASE-RELATED"/>
    <property type="match status" value="1"/>
</dbReference>
<reference evidence="4" key="2">
    <citation type="journal article" date="2019" name="Int. J. Syst. Evol. Microbiol.">
        <title>The Global Catalogue of Microorganisms (GCM) 10K type strain sequencing project: providing services to taxonomists for standard genome sequencing and annotation.</title>
        <authorList>
            <consortium name="The Broad Institute Genomics Platform"/>
            <consortium name="The Broad Institute Genome Sequencing Center for Infectious Disease"/>
            <person name="Wu L."/>
            <person name="Ma J."/>
        </authorList>
    </citation>
    <scope>NUCLEOTIDE SEQUENCE [LARGE SCALE GENOMIC DNA]</scope>
    <source>
        <strain evidence="4">CGMCC 1.15644</strain>
    </source>
</reference>
<accession>A0A4R2HIZ2</accession>
<keyword evidence="4" id="KW-1185">Reference proteome</keyword>
<dbReference type="InterPro" id="IPR000801">
    <property type="entry name" value="Esterase-like"/>
</dbReference>
<dbReference type="EMBL" id="BMJO01000003">
    <property type="protein sequence ID" value="GGE51194.1"/>
    <property type="molecule type" value="Genomic_DNA"/>
</dbReference>
<sequence length="268" mass="31173">MDVRIENWIDHLKEEKPDYHFGDHVHMVDSAFYMPQLGKYRRIWIYLPKSYKNSNKKYPVLYMHDGQHLFHATPARNDEWAVDTITDNLIREGAHEMIIVGIDHGENDRLKEYNPYDSQYGKGEGKAYIQFLAETLRPFINQQYRTLTDVGNTSIAGSSLGGLISMFAIAEYPKVFGSAGIFSPAFWLAPAIYTDITDRLSDLKNNKVFLVTGDKEGAEMVNNVEKMYSILNPDGRNKNIVFHECEDGKHTEWFWHREFPAFYDFIKR</sequence>
<dbReference type="EMBL" id="SLWO01000002">
    <property type="protein sequence ID" value="TCO28716.1"/>
    <property type="molecule type" value="Genomic_DNA"/>
</dbReference>
<dbReference type="InterPro" id="IPR050583">
    <property type="entry name" value="Mycobacterial_A85_antigen"/>
</dbReference>
<reference evidence="1" key="4">
    <citation type="submission" date="2024-05" db="EMBL/GenBank/DDBJ databases">
        <authorList>
            <person name="Sun Q."/>
            <person name="Zhou Y."/>
        </authorList>
    </citation>
    <scope>NUCLEOTIDE SEQUENCE</scope>
    <source>
        <strain evidence="1">CGMCC 1.15644</strain>
    </source>
</reference>
<protein>
    <submittedName>
        <fullName evidence="2">Putative alpha/beta superfamily hydrolase</fullName>
    </submittedName>
</protein>
<proteinExistence type="predicted"/>
<dbReference type="Gene3D" id="3.40.50.1820">
    <property type="entry name" value="alpha/beta hydrolase"/>
    <property type="match status" value="1"/>
</dbReference>
<dbReference type="InterPro" id="IPR029058">
    <property type="entry name" value="AB_hydrolase_fold"/>
</dbReference>
<dbReference type="SUPFAM" id="SSF53474">
    <property type="entry name" value="alpha/beta-Hydrolases"/>
    <property type="match status" value="1"/>
</dbReference>
<dbReference type="Pfam" id="PF00756">
    <property type="entry name" value="Esterase"/>
    <property type="match status" value="1"/>
</dbReference>
<keyword evidence="2" id="KW-0378">Hydrolase</keyword>
<reference evidence="1" key="1">
    <citation type="journal article" date="2014" name="Int. J. Syst. Evol. Microbiol.">
        <title>Complete genome of a new Firmicutes species belonging to the dominant human colonic microbiota ('Ruminococcus bicirculans') reveals two chromosomes and a selective capacity to utilize plant glucans.</title>
        <authorList>
            <consortium name="NISC Comparative Sequencing Program"/>
            <person name="Wegmann U."/>
            <person name="Louis P."/>
            <person name="Goesmann A."/>
            <person name="Henrissat B."/>
            <person name="Duncan S.H."/>
            <person name="Flint H.J."/>
        </authorList>
    </citation>
    <scope>NUCLEOTIDE SEQUENCE</scope>
    <source>
        <strain evidence="1">CGMCC 1.15644</strain>
    </source>
</reference>
<gene>
    <name evidence="2" type="ORF">EV200_102133</name>
    <name evidence="1" type="ORF">GCM10011413_16880</name>
</gene>
<evidence type="ECO:0000313" key="1">
    <source>
        <dbReference type="EMBL" id="GGE51194.1"/>
    </source>
</evidence>
<dbReference type="AlphaFoldDB" id="A0A4R2HIZ2"/>